<dbReference type="GO" id="GO:0031012">
    <property type="term" value="C:extracellular matrix"/>
    <property type="evidence" value="ECO:0007669"/>
    <property type="project" value="InterPro"/>
</dbReference>
<dbReference type="Proteomes" id="UP000218113">
    <property type="component" value="Unassembled WGS sequence"/>
</dbReference>
<dbReference type="Pfam" id="PF00413">
    <property type="entry name" value="Peptidase_M10"/>
    <property type="match status" value="1"/>
</dbReference>
<keyword evidence="3" id="KW-0378">Hydrolase</keyword>
<evidence type="ECO:0000256" key="5">
    <source>
        <dbReference type="SAM" id="SignalP"/>
    </source>
</evidence>
<gene>
    <name evidence="7" type="ORF">COB67_04530</name>
</gene>
<feature type="domain" description="Peptidase metallopeptidase" evidence="6">
    <location>
        <begin position="112"/>
        <end position="261"/>
    </location>
</feature>
<dbReference type="GO" id="GO:0008270">
    <property type="term" value="F:zinc ion binding"/>
    <property type="evidence" value="ECO:0007669"/>
    <property type="project" value="InterPro"/>
</dbReference>
<dbReference type="GO" id="GO:0006508">
    <property type="term" value="P:proteolysis"/>
    <property type="evidence" value="ECO:0007669"/>
    <property type="project" value="UniProtKB-KW"/>
</dbReference>
<dbReference type="InterPro" id="IPR024079">
    <property type="entry name" value="MetalloPept_cat_dom_sf"/>
</dbReference>
<dbReference type="SMART" id="SM00235">
    <property type="entry name" value="ZnMc"/>
    <property type="match status" value="1"/>
</dbReference>
<dbReference type="InterPro" id="IPR006026">
    <property type="entry name" value="Peptidase_Metallo"/>
</dbReference>
<evidence type="ECO:0000313" key="7">
    <source>
        <dbReference type="EMBL" id="PCI29253.1"/>
    </source>
</evidence>
<organism evidence="7 8">
    <name type="scientific">SAR324 cluster bacterium</name>
    <dbReference type="NCBI Taxonomy" id="2024889"/>
    <lineage>
        <taxon>Bacteria</taxon>
        <taxon>Deltaproteobacteria</taxon>
        <taxon>SAR324 cluster</taxon>
    </lineage>
</organism>
<feature type="signal peptide" evidence="5">
    <location>
        <begin position="1"/>
        <end position="24"/>
    </location>
</feature>
<accession>A0A2A4T6Q9</accession>
<protein>
    <submittedName>
        <fullName evidence="7">Peptidase M10</fullName>
    </submittedName>
</protein>
<evidence type="ECO:0000259" key="6">
    <source>
        <dbReference type="SMART" id="SM00235"/>
    </source>
</evidence>
<dbReference type="Pfam" id="PF04151">
    <property type="entry name" value="PPC"/>
    <property type="match status" value="1"/>
</dbReference>
<comment type="caution">
    <text evidence="7">The sequence shown here is derived from an EMBL/GenBank/DDBJ whole genome shotgun (WGS) entry which is preliminary data.</text>
</comment>
<keyword evidence="4" id="KW-0862">Zinc</keyword>
<dbReference type="EMBL" id="NVSR01000017">
    <property type="protein sequence ID" value="PCI29253.1"/>
    <property type="molecule type" value="Genomic_DNA"/>
</dbReference>
<dbReference type="InterPro" id="IPR001818">
    <property type="entry name" value="Pept_M10_metallopeptidase"/>
</dbReference>
<keyword evidence="2" id="KW-0479">Metal-binding</keyword>
<dbReference type="AlphaFoldDB" id="A0A2A4T6Q9"/>
<dbReference type="CDD" id="cd04279">
    <property type="entry name" value="ZnMc_MMP_like_1"/>
    <property type="match status" value="1"/>
</dbReference>
<keyword evidence="1" id="KW-0645">Protease</keyword>
<keyword evidence="5" id="KW-0732">Signal</keyword>
<dbReference type="Gene3D" id="3.40.390.10">
    <property type="entry name" value="Collagenase (Catalytic Domain)"/>
    <property type="match status" value="1"/>
</dbReference>
<evidence type="ECO:0000256" key="1">
    <source>
        <dbReference type="ARBA" id="ARBA00022670"/>
    </source>
</evidence>
<dbReference type="PROSITE" id="PS51257">
    <property type="entry name" value="PROKAR_LIPOPROTEIN"/>
    <property type="match status" value="1"/>
</dbReference>
<dbReference type="Gene3D" id="2.60.120.380">
    <property type="match status" value="1"/>
</dbReference>
<proteinExistence type="predicted"/>
<evidence type="ECO:0000313" key="8">
    <source>
        <dbReference type="Proteomes" id="UP000218113"/>
    </source>
</evidence>
<reference evidence="8" key="1">
    <citation type="submission" date="2017-08" db="EMBL/GenBank/DDBJ databases">
        <title>A dynamic microbial community with high functional redundancy inhabits the cold, oxic subseafloor aquifer.</title>
        <authorList>
            <person name="Tully B.J."/>
            <person name="Wheat C.G."/>
            <person name="Glazer B.T."/>
            <person name="Huber J.A."/>
        </authorList>
    </citation>
    <scope>NUCLEOTIDE SEQUENCE [LARGE SCALE GENOMIC DNA]</scope>
</reference>
<dbReference type="InterPro" id="IPR007280">
    <property type="entry name" value="Peptidase_C_arc/bac"/>
</dbReference>
<name>A0A2A4T6Q9_9DELT</name>
<sequence>MIDRKNRLKNLTVCLIASSLVLLAVSCKESSDDNQGSAQTENYSTFENFESQAYRGADGVYVVNGDTPVENEKKLKEFYDTYIAPVYADNGITAAQPIQADTPLIVHQVNGVDAVWDSQQKQNLTYCISNNFGSNKAKVVADMASATAAWELVSQLDFIYESSQDASCTSSNNNVVFDVNPVNSGGQYLARAFFPDQSRSTRNVLIDDSSFTVDPNGTLQLVGILRHELGHTVGFRHEHTRPESGTCFEDNNWRGLTNYDSSSVMHYPQCNGTGDWSLTLTSKDKDGSACLYEAANGYTIGNEALDCSTSNPGTGTLVTQAFTGSLARGEIQNLDSFSVVSGTVFKAVMTGTGDLDLYVKFGSAPTTSSYNCRPYSGSSNETCSLDVPAGTTEAFVMVRGYAAGTYNMDVTYTTPN</sequence>
<evidence type="ECO:0000256" key="2">
    <source>
        <dbReference type="ARBA" id="ARBA00022723"/>
    </source>
</evidence>
<dbReference type="GO" id="GO:0004222">
    <property type="term" value="F:metalloendopeptidase activity"/>
    <property type="evidence" value="ECO:0007669"/>
    <property type="project" value="InterPro"/>
</dbReference>
<feature type="chain" id="PRO_5012856561" evidence="5">
    <location>
        <begin position="25"/>
        <end position="416"/>
    </location>
</feature>
<dbReference type="SUPFAM" id="SSF55486">
    <property type="entry name" value="Metalloproteases ('zincins'), catalytic domain"/>
    <property type="match status" value="1"/>
</dbReference>
<evidence type="ECO:0000256" key="3">
    <source>
        <dbReference type="ARBA" id="ARBA00022801"/>
    </source>
</evidence>
<evidence type="ECO:0000256" key="4">
    <source>
        <dbReference type="ARBA" id="ARBA00022833"/>
    </source>
</evidence>